<dbReference type="Proteomes" id="UP000095286">
    <property type="component" value="Unplaced"/>
</dbReference>
<evidence type="ECO:0000313" key="2">
    <source>
        <dbReference type="WBParaSite" id="RSKR_0000154600.1"/>
    </source>
</evidence>
<sequence length="289" mass="32827">MIKLSKWISVAGNPGSDHFYTKFGTHLLETLAVNHPKREYVFLAISHLNHVKSDSKDDASDSPSKFKLATQVNHKYSFVRENLSKNNPIYVLGHSIGSYMAFNLMLTLKTNGYKTGLAVGLFPTIERMAETPNGRKLYSLLRFFDDYPLVAGCVTVWFDWMPATVKEYLIKKHFGSDRGVVPECVIESTVELFNSTVLSNIIHMARDELDVVNEYSFDLEPIKDLVYIYYGKEDGWAPLQFATDMLNRNQIPSDHIIIDDSHCEHAFVINDSITMADKMASLLGQYQPI</sequence>
<name>A0AC35TKV5_9BILA</name>
<organism evidence="1 2">
    <name type="scientific">Rhabditophanes sp. KR3021</name>
    <dbReference type="NCBI Taxonomy" id="114890"/>
    <lineage>
        <taxon>Eukaryota</taxon>
        <taxon>Metazoa</taxon>
        <taxon>Ecdysozoa</taxon>
        <taxon>Nematoda</taxon>
        <taxon>Chromadorea</taxon>
        <taxon>Rhabditida</taxon>
        <taxon>Tylenchina</taxon>
        <taxon>Panagrolaimomorpha</taxon>
        <taxon>Strongyloidoidea</taxon>
        <taxon>Alloionematidae</taxon>
        <taxon>Rhabditophanes</taxon>
    </lineage>
</organism>
<protein>
    <submittedName>
        <fullName evidence="2">Lipid droplet-associated hydrolase</fullName>
    </submittedName>
</protein>
<evidence type="ECO:0000313" key="1">
    <source>
        <dbReference type="Proteomes" id="UP000095286"/>
    </source>
</evidence>
<dbReference type="WBParaSite" id="RSKR_0000154600.1">
    <property type="protein sequence ID" value="RSKR_0000154600.1"/>
    <property type="gene ID" value="RSKR_0000154600"/>
</dbReference>
<accession>A0AC35TKV5</accession>
<proteinExistence type="predicted"/>
<reference evidence="2" key="1">
    <citation type="submission" date="2016-11" db="UniProtKB">
        <authorList>
            <consortium name="WormBaseParasite"/>
        </authorList>
    </citation>
    <scope>IDENTIFICATION</scope>
    <source>
        <strain evidence="2">KR3021</strain>
    </source>
</reference>